<dbReference type="InterPro" id="IPR014710">
    <property type="entry name" value="RmlC-like_jellyroll"/>
</dbReference>
<dbReference type="GO" id="GO:0003700">
    <property type="term" value="F:DNA-binding transcription factor activity"/>
    <property type="evidence" value="ECO:0007669"/>
    <property type="project" value="InterPro"/>
</dbReference>
<dbReference type="PROSITE" id="PS01124">
    <property type="entry name" value="HTH_ARAC_FAMILY_2"/>
    <property type="match status" value="1"/>
</dbReference>
<dbReference type="Pfam" id="PF12833">
    <property type="entry name" value="HTH_18"/>
    <property type="match status" value="1"/>
</dbReference>
<dbReference type="InterPro" id="IPR018062">
    <property type="entry name" value="HTH_AraC-typ_CS"/>
</dbReference>
<dbReference type="InterPro" id="IPR009057">
    <property type="entry name" value="Homeodomain-like_sf"/>
</dbReference>
<evidence type="ECO:0000256" key="2">
    <source>
        <dbReference type="ARBA" id="ARBA00023125"/>
    </source>
</evidence>
<dbReference type="EMBL" id="DWUX01000116">
    <property type="protein sequence ID" value="HJD39614.1"/>
    <property type="molecule type" value="Genomic_DNA"/>
</dbReference>
<evidence type="ECO:0000256" key="1">
    <source>
        <dbReference type="ARBA" id="ARBA00023015"/>
    </source>
</evidence>
<dbReference type="InterPro" id="IPR018060">
    <property type="entry name" value="HTH_AraC"/>
</dbReference>
<dbReference type="SUPFAM" id="SSF51215">
    <property type="entry name" value="Regulatory protein AraC"/>
    <property type="match status" value="1"/>
</dbReference>
<dbReference type="AlphaFoldDB" id="A0A9D2R933"/>
<dbReference type="Gene3D" id="2.60.120.10">
    <property type="entry name" value="Jelly Rolls"/>
    <property type="match status" value="1"/>
</dbReference>
<dbReference type="PANTHER" id="PTHR43280">
    <property type="entry name" value="ARAC-FAMILY TRANSCRIPTIONAL REGULATOR"/>
    <property type="match status" value="1"/>
</dbReference>
<dbReference type="PANTHER" id="PTHR43280:SF2">
    <property type="entry name" value="HTH-TYPE TRANSCRIPTIONAL REGULATOR EXSA"/>
    <property type="match status" value="1"/>
</dbReference>
<dbReference type="InterPro" id="IPR037923">
    <property type="entry name" value="HTH-like"/>
</dbReference>
<dbReference type="Gene3D" id="1.10.10.60">
    <property type="entry name" value="Homeodomain-like"/>
    <property type="match status" value="2"/>
</dbReference>
<organism evidence="5 6">
    <name type="scientific">Candidatus Blautia stercoripullorum</name>
    <dbReference type="NCBI Taxonomy" id="2838502"/>
    <lineage>
        <taxon>Bacteria</taxon>
        <taxon>Bacillati</taxon>
        <taxon>Bacillota</taxon>
        <taxon>Clostridia</taxon>
        <taxon>Lachnospirales</taxon>
        <taxon>Lachnospiraceae</taxon>
        <taxon>Blautia</taxon>
    </lineage>
</organism>
<dbReference type="Proteomes" id="UP000823850">
    <property type="component" value="Unassembled WGS sequence"/>
</dbReference>
<evidence type="ECO:0000256" key="3">
    <source>
        <dbReference type="ARBA" id="ARBA00023163"/>
    </source>
</evidence>
<dbReference type="Pfam" id="PF02311">
    <property type="entry name" value="AraC_binding"/>
    <property type="match status" value="1"/>
</dbReference>
<proteinExistence type="predicted"/>
<name>A0A9D2R933_9FIRM</name>
<dbReference type="SMART" id="SM00342">
    <property type="entry name" value="HTH_ARAC"/>
    <property type="match status" value="1"/>
</dbReference>
<comment type="caution">
    <text evidence="5">The sequence shown here is derived from an EMBL/GenBank/DDBJ whole genome shotgun (WGS) entry which is preliminary data.</text>
</comment>
<dbReference type="InterPro" id="IPR020449">
    <property type="entry name" value="Tscrpt_reg_AraC-type_HTH"/>
</dbReference>
<sequence length="293" mass="34539">MNQNPNLLERVRHGSVMFPLEYYHCVFPLGISNLPVHWHKEYEITLVRKGSCTYQIDLQTYKIREGDILLLPPEMLHGTGEEPKEEFITDSVVFCLDMLESQRTDSCTTEFFAPLTKGTLRFPVYLPAADPMALILGKSFEKIRQTFLEKPLGYELEIKSELLHLFFLLYSQAPYQRNDQEHREITDKLKVVLQFIQEHYQQGISVRELADLCHFSEYHFMRFFKRHMNMTSIEYLNQYRLEMASRQLAETNLSVTSIALESGFNNISYFNRVFKRKFGVTPMEYRSLTISEK</sequence>
<reference evidence="5" key="1">
    <citation type="journal article" date="2021" name="PeerJ">
        <title>Extensive microbial diversity within the chicken gut microbiome revealed by metagenomics and culture.</title>
        <authorList>
            <person name="Gilroy R."/>
            <person name="Ravi A."/>
            <person name="Getino M."/>
            <person name="Pursley I."/>
            <person name="Horton D.L."/>
            <person name="Alikhan N.F."/>
            <person name="Baker D."/>
            <person name="Gharbi K."/>
            <person name="Hall N."/>
            <person name="Watson M."/>
            <person name="Adriaenssens E.M."/>
            <person name="Foster-Nyarko E."/>
            <person name="Jarju S."/>
            <person name="Secka A."/>
            <person name="Antonio M."/>
            <person name="Oren A."/>
            <person name="Chaudhuri R.R."/>
            <person name="La Ragione R."/>
            <person name="Hildebrand F."/>
            <person name="Pallen M.J."/>
        </authorList>
    </citation>
    <scope>NUCLEOTIDE SEQUENCE</scope>
    <source>
        <strain evidence="5">ChiW19-6364</strain>
    </source>
</reference>
<evidence type="ECO:0000313" key="5">
    <source>
        <dbReference type="EMBL" id="HJD39614.1"/>
    </source>
</evidence>
<keyword evidence="2" id="KW-0238">DNA-binding</keyword>
<gene>
    <name evidence="5" type="ORF">H9913_06255</name>
</gene>
<dbReference type="PROSITE" id="PS00041">
    <property type="entry name" value="HTH_ARAC_FAMILY_1"/>
    <property type="match status" value="1"/>
</dbReference>
<protein>
    <submittedName>
        <fullName evidence="5">AraC family transcriptional regulator</fullName>
    </submittedName>
</protein>
<dbReference type="InterPro" id="IPR003313">
    <property type="entry name" value="AraC-bd"/>
</dbReference>
<dbReference type="SUPFAM" id="SSF46689">
    <property type="entry name" value="Homeodomain-like"/>
    <property type="match status" value="2"/>
</dbReference>
<feature type="domain" description="HTH araC/xylS-type" evidence="4">
    <location>
        <begin position="190"/>
        <end position="288"/>
    </location>
</feature>
<dbReference type="GO" id="GO:0043565">
    <property type="term" value="F:sequence-specific DNA binding"/>
    <property type="evidence" value="ECO:0007669"/>
    <property type="project" value="InterPro"/>
</dbReference>
<accession>A0A9D2R933</accession>
<reference evidence="5" key="2">
    <citation type="submission" date="2021-04" db="EMBL/GenBank/DDBJ databases">
        <authorList>
            <person name="Gilroy R."/>
        </authorList>
    </citation>
    <scope>NUCLEOTIDE SEQUENCE</scope>
    <source>
        <strain evidence="5">ChiW19-6364</strain>
    </source>
</reference>
<evidence type="ECO:0000313" key="6">
    <source>
        <dbReference type="Proteomes" id="UP000823850"/>
    </source>
</evidence>
<dbReference type="PRINTS" id="PR00032">
    <property type="entry name" value="HTHARAC"/>
</dbReference>
<keyword evidence="1" id="KW-0805">Transcription regulation</keyword>
<keyword evidence="3" id="KW-0804">Transcription</keyword>
<evidence type="ECO:0000259" key="4">
    <source>
        <dbReference type="PROSITE" id="PS01124"/>
    </source>
</evidence>